<comment type="caution">
    <text evidence="3">The sequence shown here is derived from an EMBL/GenBank/DDBJ whole genome shotgun (WGS) entry which is preliminary data.</text>
</comment>
<dbReference type="EMBL" id="BART01039309">
    <property type="protein sequence ID" value="GAH12692.1"/>
    <property type="molecule type" value="Genomic_DNA"/>
</dbReference>
<reference evidence="3" key="1">
    <citation type="journal article" date="2014" name="Front. Microbiol.">
        <title>High frequency of phylogenetically diverse reductive dehalogenase-homologous genes in deep subseafloor sedimentary metagenomes.</title>
        <authorList>
            <person name="Kawai M."/>
            <person name="Futagami T."/>
            <person name="Toyoda A."/>
            <person name="Takaki Y."/>
            <person name="Nishi S."/>
            <person name="Hori S."/>
            <person name="Arai W."/>
            <person name="Tsubouchi T."/>
            <person name="Morono Y."/>
            <person name="Uchiyama I."/>
            <person name="Ito T."/>
            <person name="Fujiyama A."/>
            <person name="Inagaki F."/>
            <person name="Takami H."/>
        </authorList>
    </citation>
    <scope>NUCLEOTIDE SEQUENCE</scope>
    <source>
        <strain evidence="3">Expedition CK06-06</strain>
    </source>
</reference>
<evidence type="ECO:0000256" key="1">
    <source>
        <dbReference type="ARBA" id="ARBA00022741"/>
    </source>
</evidence>
<evidence type="ECO:0000256" key="2">
    <source>
        <dbReference type="ARBA" id="ARBA00022840"/>
    </source>
</evidence>
<dbReference type="PANTHER" id="PTHR43790">
    <property type="entry name" value="CARBOHYDRATE TRANSPORT ATP-BINDING PROTEIN MG119-RELATED"/>
    <property type="match status" value="1"/>
</dbReference>
<dbReference type="Gene3D" id="3.40.50.300">
    <property type="entry name" value="P-loop containing nucleotide triphosphate hydrolases"/>
    <property type="match status" value="1"/>
</dbReference>
<feature type="non-terminal residue" evidence="3">
    <location>
        <position position="1"/>
    </location>
</feature>
<keyword evidence="2" id="KW-0067">ATP-binding</keyword>
<evidence type="ECO:0008006" key="4">
    <source>
        <dbReference type="Google" id="ProtNLM"/>
    </source>
</evidence>
<gene>
    <name evidence="3" type="ORF">S01H4_64682</name>
</gene>
<proteinExistence type="predicted"/>
<organism evidence="3">
    <name type="scientific">marine sediment metagenome</name>
    <dbReference type="NCBI Taxonomy" id="412755"/>
    <lineage>
        <taxon>unclassified sequences</taxon>
        <taxon>metagenomes</taxon>
        <taxon>ecological metagenomes</taxon>
    </lineage>
</organism>
<dbReference type="PANTHER" id="PTHR43790:SF8">
    <property type="entry name" value="SUGAR ABC TRANSPORTER ATP-BINDING PROTEIN"/>
    <property type="match status" value="1"/>
</dbReference>
<keyword evidence="1" id="KW-0547">Nucleotide-binding</keyword>
<dbReference type="GO" id="GO:0005524">
    <property type="term" value="F:ATP binding"/>
    <property type="evidence" value="ECO:0007669"/>
    <property type="project" value="UniProtKB-KW"/>
</dbReference>
<dbReference type="InterPro" id="IPR027417">
    <property type="entry name" value="P-loop_NTPase"/>
</dbReference>
<dbReference type="AlphaFoldDB" id="X1CXW9"/>
<accession>X1CXW9</accession>
<sequence>TNNLSVKESKRVLRFVTEMKAQGVSSIFISHNLYNVYPIADKIVILRHGKKVGEFKKEETSIGDLTEMITLK</sequence>
<protein>
    <recommendedName>
        <fullName evidence="4">Sugar ABC transporter ATP-binding protein</fullName>
    </recommendedName>
</protein>
<dbReference type="InterPro" id="IPR050107">
    <property type="entry name" value="ABC_carbohydrate_import_ATPase"/>
</dbReference>
<dbReference type="SUPFAM" id="SSF52540">
    <property type="entry name" value="P-loop containing nucleoside triphosphate hydrolases"/>
    <property type="match status" value="1"/>
</dbReference>
<name>X1CXW9_9ZZZZ</name>
<evidence type="ECO:0000313" key="3">
    <source>
        <dbReference type="EMBL" id="GAH12692.1"/>
    </source>
</evidence>